<feature type="domain" description="Kinesin motor" evidence="12">
    <location>
        <begin position="26"/>
        <end position="354"/>
    </location>
</feature>
<dbReference type="AlphaFoldDB" id="A0AAW2YKJ5"/>
<dbReference type="FunFam" id="3.40.850.10:FF:000019">
    <property type="entry name" value="Kinesin-like protein KIN-5D"/>
    <property type="match status" value="1"/>
</dbReference>
<comment type="similarity">
    <text evidence="8">Belongs to the TRAFAC class myosin-kinesin ATPase superfamily. Kinesin family. KIN-5/BimC subfamily.</text>
</comment>
<organism evidence="13 14">
    <name type="scientific">Acrasis kona</name>
    <dbReference type="NCBI Taxonomy" id="1008807"/>
    <lineage>
        <taxon>Eukaryota</taxon>
        <taxon>Discoba</taxon>
        <taxon>Heterolobosea</taxon>
        <taxon>Tetramitia</taxon>
        <taxon>Eutetramitia</taxon>
        <taxon>Acrasidae</taxon>
        <taxon>Acrasis</taxon>
    </lineage>
</organism>
<feature type="region of interest" description="Disordered" evidence="11">
    <location>
        <begin position="1"/>
        <end position="21"/>
    </location>
</feature>
<dbReference type="GO" id="GO:0090307">
    <property type="term" value="P:mitotic spindle assembly"/>
    <property type="evidence" value="ECO:0007669"/>
    <property type="project" value="TreeGrafter"/>
</dbReference>
<gene>
    <name evidence="13" type="ORF">AKO1_010834</name>
</gene>
<feature type="region of interest" description="Disordered" evidence="11">
    <location>
        <begin position="1049"/>
        <end position="1068"/>
    </location>
</feature>
<dbReference type="GO" id="GO:0051231">
    <property type="term" value="P:spindle elongation"/>
    <property type="evidence" value="ECO:0007669"/>
    <property type="project" value="TreeGrafter"/>
</dbReference>
<evidence type="ECO:0000256" key="4">
    <source>
        <dbReference type="ARBA" id="ARBA00022741"/>
    </source>
</evidence>
<comment type="caution">
    <text evidence="13">The sequence shown here is derived from an EMBL/GenBank/DDBJ whole genome shotgun (WGS) entry which is preliminary data.</text>
</comment>
<evidence type="ECO:0000256" key="2">
    <source>
        <dbReference type="ARBA" id="ARBA00022490"/>
    </source>
</evidence>
<evidence type="ECO:0000313" key="14">
    <source>
        <dbReference type="Proteomes" id="UP001431209"/>
    </source>
</evidence>
<keyword evidence="2" id="KW-0963">Cytoplasm</keyword>
<dbReference type="GO" id="GO:0072686">
    <property type="term" value="C:mitotic spindle"/>
    <property type="evidence" value="ECO:0007669"/>
    <property type="project" value="TreeGrafter"/>
</dbReference>
<dbReference type="SMART" id="SM00129">
    <property type="entry name" value="KISc"/>
    <property type="match status" value="1"/>
</dbReference>
<evidence type="ECO:0000256" key="6">
    <source>
        <dbReference type="ARBA" id="ARBA00023175"/>
    </source>
</evidence>
<evidence type="ECO:0000259" key="12">
    <source>
        <dbReference type="PROSITE" id="PS50067"/>
    </source>
</evidence>
<dbReference type="PANTHER" id="PTHR47970">
    <property type="entry name" value="KINESIN-LIKE PROTEIN KIF11"/>
    <property type="match status" value="1"/>
</dbReference>
<keyword evidence="6 9" id="KW-0505">Motor protein</keyword>
<protein>
    <submittedName>
        <fullName evidence="13">Kinesin family member</fullName>
    </submittedName>
</protein>
<evidence type="ECO:0000256" key="1">
    <source>
        <dbReference type="ARBA" id="ARBA00004245"/>
    </source>
</evidence>
<evidence type="ECO:0000256" key="3">
    <source>
        <dbReference type="ARBA" id="ARBA00022701"/>
    </source>
</evidence>
<keyword evidence="10" id="KW-0175">Coiled coil</keyword>
<dbReference type="SUPFAM" id="SSF52540">
    <property type="entry name" value="P-loop containing nucleoside triphosphate hydrolases"/>
    <property type="match status" value="1"/>
</dbReference>
<dbReference type="GO" id="GO:0008574">
    <property type="term" value="F:plus-end-directed microtubule motor activity"/>
    <property type="evidence" value="ECO:0007669"/>
    <property type="project" value="TreeGrafter"/>
</dbReference>
<sequence length="1083" mass="121029">MNNSLNESTTIETATESTKTQSNGVNVKVVVRCRPTNEDERGQGTCVGDFTSRSLTITKPKNPPKTYHFDHVFSTGTTQSEFFDVAAKPIVDEVLAGYNCTIFAYGQTSTGKTYTMEGIKGTDASVVDVRAGIVPRSIHHIFSTLENNNAEYSVNVTCLELYNEELQDLLATEKKQLRIFDESSGRKGTKVSGLEEATVTNANQILTILDTAQKKRQNAETNMNKNSSRSHVVTSIVIHMKETTQEGEELMRIGKLNLVDLAGSENIGRSGAQNKRAKEAGVINQSLLTLGRVIKALTDHSTHVPYRESKLTRLLQDSLGGRTRTCIIATISPSIINFEETMSTLDYSYRAKNIRNKPELNMKISRTAMIRELNVEIDKLKTELNNQRAKNGVFMSPEQYAELNATIESLRQQCVDTKAESRCNREDLENVTTQLRSSEKREQETNLKLEEETKTRLQVESKLSVTEHNLQHTLSELAEERHIGEELIKSRAELEVQAHGYVDDIKMNNLDIEGYTAKIERKNRVENENVHSVHDFHSAIDQTVDNTTANLQVLHEETTTGLKNINTTLFNFVQTKNKRIEGIVTQLGNITNVYGQDVESTKSLLDASTNLTFNILDTSSKLSTDHVTDISTAVDSHKEVLTAALKMAIDEFKNSQKELSAFASKVASNLSSTRLTVEKSMFTVADLHDQIDSLITSHCESQIQNTNVLHEQINVLIQDQLTLSNDLKEQVFSMIDERTNLMKRNLNQTNSQLSVTKDQQIGFVNRFKTRAIDQSHKVRTCAQETRNQVQSDTDLHLEQTNTHMESCQGLLRNGIIKLESTSNEVIQKLDQVKNVTVGYKNKIEQLHTTHTNEATNLNISSKNDLTSRLCSINSSQQSISQDLISFDQLVVDNFTNDTLEKSNALSKLSSDRHINLQQLHMHMKQQTNQFVDNYQIDRSCGTTPKKRKRECLDVCVLKTRDEIRNEYRSTNGAIVDETFTDKENVANPLSLDLCNLVPRSPKSLSCRTPTSVSSITSSDSVFSVGTPTKKTHVSTPTSAAKKKRRIGTGAGGLANSMVVGSTNSTTNTRLKRTNSVNSVAAFR</sequence>
<keyword evidence="14" id="KW-1185">Reference proteome</keyword>
<feature type="compositionally biased region" description="Polar residues" evidence="11">
    <location>
        <begin position="1025"/>
        <end position="1038"/>
    </location>
</feature>
<keyword evidence="5 9" id="KW-0067">ATP-binding</keyword>
<evidence type="ECO:0000313" key="13">
    <source>
        <dbReference type="EMBL" id="KAL0477538.1"/>
    </source>
</evidence>
<dbReference type="Gene3D" id="3.40.850.10">
    <property type="entry name" value="Kinesin motor domain"/>
    <property type="match status" value="1"/>
</dbReference>
<dbReference type="InterPro" id="IPR047149">
    <property type="entry name" value="KIF11-like"/>
</dbReference>
<dbReference type="InterPro" id="IPR001752">
    <property type="entry name" value="Kinesin_motor_dom"/>
</dbReference>
<evidence type="ECO:0000256" key="8">
    <source>
        <dbReference type="ARBA" id="ARBA00034704"/>
    </source>
</evidence>
<keyword evidence="3" id="KW-0493">Microtubule</keyword>
<keyword evidence="4 9" id="KW-0547">Nucleotide-binding</keyword>
<feature type="region of interest" description="Disordered" evidence="11">
    <location>
        <begin position="1017"/>
        <end position="1044"/>
    </location>
</feature>
<accession>A0AAW2YKJ5</accession>
<dbReference type="InterPro" id="IPR036961">
    <property type="entry name" value="Kinesin_motor_dom_sf"/>
</dbReference>
<dbReference type="GO" id="GO:0007018">
    <property type="term" value="P:microtubule-based movement"/>
    <property type="evidence" value="ECO:0007669"/>
    <property type="project" value="InterPro"/>
</dbReference>
<dbReference type="GO" id="GO:0005524">
    <property type="term" value="F:ATP binding"/>
    <property type="evidence" value="ECO:0007669"/>
    <property type="project" value="UniProtKB-UniRule"/>
</dbReference>
<comment type="subcellular location">
    <subcellularLocation>
        <location evidence="1">Cytoplasm</location>
        <location evidence="1">Cytoskeleton</location>
    </subcellularLocation>
</comment>
<dbReference type="Pfam" id="PF00225">
    <property type="entry name" value="Kinesin"/>
    <property type="match status" value="1"/>
</dbReference>
<reference evidence="13 14" key="1">
    <citation type="submission" date="2024-03" db="EMBL/GenBank/DDBJ databases">
        <title>The Acrasis kona genome and developmental transcriptomes reveal deep origins of eukaryotic multicellular pathways.</title>
        <authorList>
            <person name="Sheikh S."/>
            <person name="Fu C.-J."/>
            <person name="Brown M.W."/>
            <person name="Baldauf S.L."/>
        </authorList>
    </citation>
    <scope>NUCLEOTIDE SEQUENCE [LARGE SCALE GENOMIC DNA]</scope>
    <source>
        <strain evidence="13 14">ATCC MYA-3509</strain>
    </source>
</reference>
<feature type="compositionally biased region" description="Low complexity" evidence="11">
    <location>
        <begin position="7"/>
        <end position="20"/>
    </location>
</feature>
<dbReference type="Proteomes" id="UP001431209">
    <property type="component" value="Unassembled WGS sequence"/>
</dbReference>
<evidence type="ECO:0000256" key="11">
    <source>
        <dbReference type="SAM" id="MobiDB-lite"/>
    </source>
</evidence>
<dbReference type="InterPro" id="IPR027417">
    <property type="entry name" value="P-loop_NTPase"/>
</dbReference>
<dbReference type="PROSITE" id="PS50067">
    <property type="entry name" value="KINESIN_MOTOR_2"/>
    <property type="match status" value="1"/>
</dbReference>
<dbReference type="PROSITE" id="PS00411">
    <property type="entry name" value="KINESIN_MOTOR_1"/>
    <property type="match status" value="1"/>
</dbReference>
<feature type="compositionally biased region" description="Polar residues" evidence="11">
    <location>
        <begin position="1058"/>
        <end position="1068"/>
    </location>
</feature>
<evidence type="ECO:0000256" key="9">
    <source>
        <dbReference type="PROSITE-ProRule" id="PRU00283"/>
    </source>
</evidence>
<name>A0AAW2YKJ5_9EUKA</name>
<proteinExistence type="inferred from homology"/>
<dbReference type="GO" id="GO:0005876">
    <property type="term" value="C:spindle microtubule"/>
    <property type="evidence" value="ECO:0007669"/>
    <property type="project" value="TreeGrafter"/>
</dbReference>
<dbReference type="InterPro" id="IPR019821">
    <property type="entry name" value="Kinesin_motor_CS"/>
</dbReference>
<dbReference type="GO" id="GO:0008017">
    <property type="term" value="F:microtubule binding"/>
    <property type="evidence" value="ECO:0007669"/>
    <property type="project" value="InterPro"/>
</dbReference>
<feature type="coiled-coil region" evidence="10">
    <location>
        <begin position="370"/>
        <end position="460"/>
    </location>
</feature>
<keyword evidence="7" id="KW-0206">Cytoskeleton</keyword>
<dbReference type="EMBL" id="JAOPGA020000191">
    <property type="protein sequence ID" value="KAL0477538.1"/>
    <property type="molecule type" value="Genomic_DNA"/>
</dbReference>
<evidence type="ECO:0000256" key="7">
    <source>
        <dbReference type="ARBA" id="ARBA00023212"/>
    </source>
</evidence>
<dbReference type="PANTHER" id="PTHR47970:SF12">
    <property type="entry name" value="KINESIN FAMILY MEMBER 11"/>
    <property type="match status" value="1"/>
</dbReference>
<feature type="binding site" evidence="9">
    <location>
        <begin position="106"/>
        <end position="113"/>
    </location>
    <ligand>
        <name>ATP</name>
        <dbReference type="ChEBI" id="CHEBI:30616"/>
    </ligand>
</feature>
<evidence type="ECO:0000256" key="5">
    <source>
        <dbReference type="ARBA" id="ARBA00022840"/>
    </source>
</evidence>
<dbReference type="PRINTS" id="PR00380">
    <property type="entry name" value="KINESINHEAVY"/>
</dbReference>
<evidence type="ECO:0000256" key="10">
    <source>
        <dbReference type="SAM" id="Coils"/>
    </source>
</evidence>